<gene>
    <name evidence="1" type="ORF">B4O85_19615</name>
</gene>
<reference evidence="1 2" key="1">
    <citation type="submission" date="2017-03" db="EMBL/GenBank/DDBJ databases">
        <title>Pseudomonas azotoformans: Salt tolerant bacteria having multiple plant growth promoting attributes.</title>
        <authorList>
            <person name="Srivastava A.K."/>
            <person name="Sharma A."/>
            <person name="Srivastava A.K."/>
            <person name="Jamali H."/>
            <person name="Yadav J."/>
            <person name="Srivastava R."/>
            <person name="Kashyap P.L."/>
            <person name="Chakdar H."/>
            <person name="Saxena A.K."/>
        </authorList>
    </citation>
    <scope>NUCLEOTIDE SEQUENCE [LARGE SCALE GENOMIC DNA]</scope>
    <source>
        <strain evidence="1 2">SC 14</strain>
    </source>
</reference>
<dbReference type="AlphaFoldDB" id="A0A4Q0HPQ4"/>
<comment type="caution">
    <text evidence="1">The sequence shown here is derived from an EMBL/GenBank/DDBJ whole genome shotgun (WGS) entry which is preliminary data.</text>
</comment>
<evidence type="ECO:0000313" key="2">
    <source>
        <dbReference type="Proteomes" id="UP000290481"/>
    </source>
</evidence>
<proteinExistence type="predicted"/>
<dbReference type="EMBL" id="MZZJ01000008">
    <property type="protein sequence ID" value="RXE51077.1"/>
    <property type="molecule type" value="Genomic_DNA"/>
</dbReference>
<protein>
    <submittedName>
        <fullName evidence="1">Uncharacterized protein</fullName>
    </submittedName>
</protein>
<organism evidence="1 2">
    <name type="scientific">Pseudomonas azotoformans</name>
    <dbReference type="NCBI Taxonomy" id="47878"/>
    <lineage>
        <taxon>Bacteria</taxon>
        <taxon>Pseudomonadati</taxon>
        <taxon>Pseudomonadota</taxon>
        <taxon>Gammaproteobacteria</taxon>
        <taxon>Pseudomonadales</taxon>
        <taxon>Pseudomonadaceae</taxon>
        <taxon>Pseudomonas</taxon>
    </lineage>
</organism>
<evidence type="ECO:0000313" key="1">
    <source>
        <dbReference type="EMBL" id="RXE51077.1"/>
    </source>
</evidence>
<name>A0A4Q0HPQ4_PSEAZ</name>
<dbReference type="Proteomes" id="UP000290481">
    <property type="component" value="Unassembled WGS sequence"/>
</dbReference>
<sequence>MGIYTAGPVARELAPVTAWQPTLIELVHRDPNVGAGLPAKTACQPTPIYLRPRDQIVGAGLPAIAA</sequence>
<accession>A0A4Q0HPQ4</accession>